<evidence type="ECO:0000256" key="3">
    <source>
        <dbReference type="ARBA" id="ARBA00022741"/>
    </source>
</evidence>
<feature type="binding site" evidence="6">
    <location>
        <position position="20"/>
    </location>
    <ligand>
        <name>ATP</name>
        <dbReference type="ChEBI" id="CHEBI:30616"/>
    </ligand>
</feature>
<evidence type="ECO:0000256" key="6">
    <source>
        <dbReference type="HAMAP-Rule" id="MF_00020"/>
    </source>
</evidence>
<accession>A0A2G8T0E6</accession>
<comment type="subcellular location">
    <subcellularLocation>
        <location evidence="6">Cytoplasm</location>
    </subcellularLocation>
</comment>
<dbReference type="SUPFAM" id="SSF53067">
    <property type="entry name" value="Actin-like ATPase domain"/>
    <property type="match status" value="2"/>
</dbReference>
<comment type="pathway">
    <text evidence="6">Metabolic intermediate biosynthesis; acetyl-CoA biosynthesis; acetyl-CoA from acetate: step 1/2.</text>
</comment>
<feature type="active site" description="Proton donor/acceptor" evidence="6">
    <location>
        <position position="151"/>
    </location>
</feature>
<dbReference type="InterPro" id="IPR043129">
    <property type="entry name" value="ATPase_NBD"/>
</dbReference>
<comment type="catalytic activity">
    <reaction evidence="6">
        <text>acetate + ATP = acetyl phosphate + ADP</text>
        <dbReference type="Rhea" id="RHEA:11352"/>
        <dbReference type="ChEBI" id="CHEBI:22191"/>
        <dbReference type="ChEBI" id="CHEBI:30089"/>
        <dbReference type="ChEBI" id="CHEBI:30616"/>
        <dbReference type="ChEBI" id="CHEBI:456216"/>
        <dbReference type="EC" id="2.7.2.1"/>
    </reaction>
</comment>
<keyword evidence="3 6" id="KW-0547">Nucleotide-binding</keyword>
<name>A0A2G8T0E6_9BURK</name>
<dbReference type="GO" id="GO:0005524">
    <property type="term" value="F:ATP binding"/>
    <property type="evidence" value="ECO:0007669"/>
    <property type="project" value="UniProtKB-KW"/>
</dbReference>
<keyword evidence="6" id="KW-0963">Cytoplasm</keyword>
<feature type="site" description="Transition state stabilizer" evidence="6">
    <location>
        <position position="182"/>
    </location>
</feature>
<dbReference type="PRINTS" id="PR00471">
    <property type="entry name" value="ACETATEKNASE"/>
</dbReference>
<dbReference type="AlphaFoldDB" id="A0A2G8T0E6"/>
<keyword evidence="6" id="KW-0460">Magnesium</keyword>
<feature type="binding site" evidence="6">
    <location>
        <begin position="210"/>
        <end position="214"/>
    </location>
    <ligand>
        <name>ATP</name>
        <dbReference type="ChEBI" id="CHEBI:30616"/>
    </ligand>
</feature>
<evidence type="ECO:0000256" key="5">
    <source>
        <dbReference type="ARBA" id="ARBA00022840"/>
    </source>
</evidence>
<dbReference type="Proteomes" id="UP000228593">
    <property type="component" value="Unassembled WGS sequence"/>
</dbReference>
<comment type="subunit">
    <text evidence="6">Homodimer.</text>
</comment>
<feature type="binding site" evidence="6">
    <location>
        <position position="383"/>
    </location>
    <ligand>
        <name>Mg(2+)</name>
        <dbReference type="ChEBI" id="CHEBI:18420"/>
    </ligand>
</feature>
<feature type="site" description="Transition state stabilizer" evidence="6">
    <location>
        <position position="243"/>
    </location>
</feature>
<dbReference type="InterPro" id="IPR004372">
    <property type="entry name" value="Ac/propionate_kinase"/>
</dbReference>
<dbReference type="RefSeq" id="WP_099916249.1">
    <property type="nucleotide sequence ID" value="NZ_BMHS01000015.1"/>
</dbReference>
<dbReference type="GO" id="GO:0008776">
    <property type="term" value="F:acetate kinase activity"/>
    <property type="evidence" value="ECO:0007669"/>
    <property type="project" value="UniProtKB-UniRule"/>
</dbReference>
<dbReference type="GO" id="GO:0006083">
    <property type="term" value="P:acetate metabolic process"/>
    <property type="evidence" value="ECO:0007669"/>
    <property type="project" value="TreeGrafter"/>
</dbReference>
<keyword evidence="9" id="KW-1185">Reference proteome</keyword>
<dbReference type="PIRSF" id="PIRSF000722">
    <property type="entry name" value="Acetate_prop_kin"/>
    <property type="match status" value="1"/>
</dbReference>
<gene>
    <name evidence="6" type="primary">ackA</name>
    <name evidence="8" type="ORF">CR103_12105</name>
</gene>
<feature type="binding site" evidence="6">
    <location>
        <position position="94"/>
    </location>
    <ligand>
        <name>substrate</name>
    </ligand>
</feature>
<organism evidence="8 9">
    <name type="scientific">Massilia psychrophila</name>
    <dbReference type="NCBI Taxonomy" id="1603353"/>
    <lineage>
        <taxon>Bacteria</taxon>
        <taxon>Pseudomonadati</taxon>
        <taxon>Pseudomonadota</taxon>
        <taxon>Betaproteobacteria</taxon>
        <taxon>Burkholderiales</taxon>
        <taxon>Oxalobacteraceae</taxon>
        <taxon>Telluria group</taxon>
        <taxon>Massilia</taxon>
    </lineage>
</organism>
<dbReference type="PANTHER" id="PTHR21060:SF15">
    <property type="entry name" value="ACETATE KINASE-RELATED"/>
    <property type="match status" value="1"/>
</dbReference>
<dbReference type="Pfam" id="PF00871">
    <property type="entry name" value="Acetate_kinase"/>
    <property type="match status" value="1"/>
</dbReference>
<dbReference type="EC" id="2.7.2.1" evidence="6"/>
<sequence>MPTSPPDHILALNAGSTNIKFALFHLDQERAPVFEGCVDGIGGGNGCFRVAAANPEHSFARRFGIPERYNAAQVLTDWLVEHVAPGALAAIGHRVVHGGPGYWVPQLLDAAIRQDLHKLTPFDPQHLPLELLMIDTLAQKFPAAPQVACFDTAFHHAMPRLARMVAIPRRYEAIGVRRYGFHGLSCAFLVDELERLAGRPAAHGRVILAHLGGGASITAVLDGKSVDTSMGMTPAGGLPMSSRSGDLDPGLAWYLERTEQLSPKQFNHMVNHDSGLLGISETSGDMQVLLAAEKDDVRAAEAVALFCYQARKTVCAMAGALAGIDTLVFSGGVGEHAAQVRARICDGLGFLGIVLDPARNANDAAVISPDDSAVSVRVIHTDEQRMIARQVGQLLQARQAGGAVLP</sequence>
<dbReference type="InterPro" id="IPR023865">
    <property type="entry name" value="Aliphatic_acid_kinase_CS"/>
</dbReference>
<dbReference type="HAMAP" id="MF_00020">
    <property type="entry name" value="Acetate_kinase"/>
    <property type="match status" value="1"/>
</dbReference>
<keyword evidence="2 6" id="KW-0808">Transferase</keyword>
<reference evidence="8 9" key="1">
    <citation type="submission" date="2017-10" db="EMBL/GenBank/DDBJ databases">
        <title>Massilia psychrophilum sp. nov., a novel purple-pigmented bacterium isolated from Tianshan glacier, Xinjiang Municipality, China.</title>
        <authorList>
            <person name="Wang H."/>
        </authorList>
    </citation>
    <scope>NUCLEOTIDE SEQUENCE [LARGE SCALE GENOMIC DNA]</scope>
    <source>
        <strain evidence="8 9">JCM 30813</strain>
    </source>
</reference>
<dbReference type="GO" id="GO:0006085">
    <property type="term" value="P:acetyl-CoA biosynthetic process"/>
    <property type="evidence" value="ECO:0007669"/>
    <property type="project" value="UniProtKB-UniRule"/>
</dbReference>
<protein>
    <recommendedName>
        <fullName evidence="6">Acetate kinase</fullName>
        <ecNumber evidence="6">2.7.2.1</ecNumber>
    </recommendedName>
    <alternativeName>
        <fullName evidence="6">Acetokinase</fullName>
    </alternativeName>
</protein>
<dbReference type="InterPro" id="IPR000890">
    <property type="entry name" value="Aliphatic_acid_kin_short-chain"/>
</dbReference>
<dbReference type="EMBL" id="PDOB01000017">
    <property type="protein sequence ID" value="PIL39494.1"/>
    <property type="molecule type" value="Genomic_DNA"/>
</dbReference>
<dbReference type="PROSITE" id="PS01076">
    <property type="entry name" value="ACETATE_KINASE_2"/>
    <property type="match status" value="1"/>
</dbReference>
<proteinExistence type="inferred from homology"/>
<comment type="similarity">
    <text evidence="1 6 7">Belongs to the acetokinase family.</text>
</comment>
<dbReference type="GO" id="GO:0000287">
    <property type="term" value="F:magnesium ion binding"/>
    <property type="evidence" value="ECO:0007669"/>
    <property type="project" value="UniProtKB-UniRule"/>
</dbReference>
<dbReference type="GO" id="GO:0005737">
    <property type="term" value="C:cytoplasm"/>
    <property type="evidence" value="ECO:0007669"/>
    <property type="project" value="UniProtKB-SubCell"/>
</dbReference>
<comment type="caution">
    <text evidence="6">Lacks conserved residue(s) required for the propagation of feature annotation.</text>
</comment>
<evidence type="ECO:0000256" key="7">
    <source>
        <dbReference type="RuleBase" id="RU003835"/>
    </source>
</evidence>
<comment type="cofactor">
    <cofactor evidence="6">
        <name>Mg(2+)</name>
        <dbReference type="ChEBI" id="CHEBI:18420"/>
    </cofactor>
    <cofactor evidence="6">
        <name>Mn(2+)</name>
        <dbReference type="ChEBI" id="CHEBI:29035"/>
    </cofactor>
    <text evidence="6">Mg(2+). Can also accept Mn(2+).</text>
</comment>
<dbReference type="PANTHER" id="PTHR21060">
    <property type="entry name" value="ACETATE KINASE"/>
    <property type="match status" value="1"/>
</dbReference>
<evidence type="ECO:0000313" key="8">
    <source>
        <dbReference type="EMBL" id="PIL39494.1"/>
    </source>
</evidence>
<keyword evidence="5 6" id="KW-0067">ATP-binding</keyword>
<dbReference type="NCBIfam" id="TIGR00016">
    <property type="entry name" value="ackA"/>
    <property type="match status" value="1"/>
</dbReference>
<evidence type="ECO:0000256" key="2">
    <source>
        <dbReference type="ARBA" id="ARBA00022679"/>
    </source>
</evidence>
<feature type="binding site" evidence="6">
    <location>
        <position position="13"/>
    </location>
    <ligand>
        <name>Mg(2+)</name>
        <dbReference type="ChEBI" id="CHEBI:18420"/>
    </ligand>
</feature>
<keyword evidence="6" id="KW-0479">Metal-binding</keyword>
<comment type="caution">
    <text evidence="8">The sequence shown here is derived from an EMBL/GenBank/DDBJ whole genome shotgun (WGS) entry which is preliminary data.</text>
</comment>
<dbReference type="UniPathway" id="UPA00340">
    <property type="reaction ID" value="UER00458"/>
</dbReference>
<evidence type="ECO:0000313" key="9">
    <source>
        <dbReference type="Proteomes" id="UP000228593"/>
    </source>
</evidence>
<dbReference type="Gene3D" id="3.30.420.40">
    <property type="match status" value="2"/>
</dbReference>
<evidence type="ECO:0000256" key="1">
    <source>
        <dbReference type="ARBA" id="ARBA00008748"/>
    </source>
</evidence>
<evidence type="ECO:0000256" key="4">
    <source>
        <dbReference type="ARBA" id="ARBA00022777"/>
    </source>
</evidence>
<keyword evidence="4 6" id="KW-0418">Kinase</keyword>
<feature type="binding site" evidence="6">
    <location>
        <begin position="332"/>
        <end position="336"/>
    </location>
    <ligand>
        <name>ATP</name>
        <dbReference type="ChEBI" id="CHEBI:30616"/>
    </ligand>
</feature>
<comment type="function">
    <text evidence="6">Catalyzes the formation of acetyl phosphate from acetate and ATP. Can also catalyze the reverse reaction.</text>
</comment>
<dbReference type="OrthoDB" id="9802453at2"/>